<dbReference type="InterPro" id="IPR051047">
    <property type="entry name" value="AccD/PCCB"/>
</dbReference>
<dbReference type="Proteomes" id="UP000050417">
    <property type="component" value="Unassembled WGS sequence"/>
</dbReference>
<dbReference type="RefSeq" id="WP_075064056.1">
    <property type="nucleotide sequence ID" value="NZ_LGCL01000040.1"/>
</dbReference>
<dbReference type="AlphaFoldDB" id="A0A0P6XA27"/>
<dbReference type="FunFam" id="3.90.226.10:FF:000017">
    <property type="entry name" value="Propionyl-CoA carboxylase subunit beta 5"/>
    <property type="match status" value="1"/>
</dbReference>
<dbReference type="Gene3D" id="3.90.226.10">
    <property type="entry name" value="2-enoyl-CoA Hydratase, Chain A, domain 1"/>
    <property type="match status" value="2"/>
</dbReference>
<dbReference type="GO" id="GO:0009317">
    <property type="term" value="C:acetyl-CoA carboxylase complex"/>
    <property type="evidence" value="ECO:0007669"/>
    <property type="project" value="InterPro"/>
</dbReference>
<proteinExistence type="inferred from homology"/>
<evidence type="ECO:0000313" key="5">
    <source>
        <dbReference type="Proteomes" id="UP000050417"/>
    </source>
</evidence>
<dbReference type="PANTHER" id="PTHR43842">
    <property type="entry name" value="PROPIONYL-COA CARBOXYLASE BETA CHAIN"/>
    <property type="match status" value="1"/>
</dbReference>
<dbReference type="InterPro" id="IPR011763">
    <property type="entry name" value="COA_CT_C"/>
</dbReference>
<accession>A0A0P6XA27</accession>
<protein>
    <submittedName>
        <fullName evidence="4">Methylmalonyl-CoA carboxyltransferase</fullName>
    </submittedName>
</protein>
<dbReference type="PATRIC" id="fig|1134406.4.peg.3645"/>
<dbReference type="InterPro" id="IPR029045">
    <property type="entry name" value="ClpP/crotonase-like_dom_sf"/>
</dbReference>
<dbReference type="FunFam" id="3.90.226.10:FF:000016">
    <property type="entry name" value="Propionyl-CoA carboxylase, beta subunit"/>
    <property type="match status" value="1"/>
</dbReference>
<evidence type="ECO:0000259" key="2">
    <source>
        <dbReference type="PROSITE" id="PS50980"/>
    </source>
</evidence>
<feature type="domain" description="CoA carboxyltransferase N-terminal" evidence="2">
    <location>
        <begin position="3"/>
        <end position="259"/>
    </location>
</feature>
<dbReference type="Pfam" id="PF01039">
    <property type="entry name" value="Carboxyl_trans"/>
    <property type="match status" value="1"/>
</dbReference>
<dbReference type="GO" id="GO:0016740">
    <property type="term" value="F:transferase activity"/>
    <property type="evidence" value="ECO:0007669"/>
    <property type="project" value="UniProtKB-KW"/>
</dbReference>
<dbReference type="InterPro" id="IPR034733">
    <property type="entry name" value="AcCoA_carboxyl_beta"/>
</dbReference>
<dbReference type="GO" id="GO:0004658">
    <property type="term" value="F:propionyl-CoA carboxylase activity"/>
    <property type="evidence" value="ECO:0007669"/>
    <property type="project" value="UniProtKB-ARBA"/>
</dbReference>
<evidence type="ECO:0000313" key="4">
    <source>
        <dbReference type="EMBL" id="KPL72006.1"/>
    </source>
</evidence>
<dbReference type="SUPFAM" id="SSF52096">
    <property type="entry name" value="ClpP/crotonase"/>
    <property type="match status" value="2"/>
</dbReference>
<feature type="domain" description="CoA carboxyltransferase C-terminal" evidence="3">
    <location>
        <begin position="263"/>
        <end position="498"/>
    </location>
</feature>
<dbReference type="STRING" id="1134406.ADN00_16055"/>
<name>A0A0P6XA27_9CHLR</name>
<sequence length="516" mass="56304">MNEKTLQKKLDQKRREALAMGGEQRVSAQHAKGKLTARERIEQLLDPGTFVETGMFITHRAASLGMDASHPLGDGVITGWGKINDRLVYLYAQDFTVMGGSVGEAHGKKIARIMDMAYQSGAPLIGINDSGGARIQEGVDALAGYGDIFLRNVRNSGVIPQITIILGPCAGGAVYSPAITDFVFMVENITHMFITGPDVIEAVTHEKISAEELGGTGVHGKRSGVAHFSAPDEKTIFEQVRWLLSFIPANNLSPAPEPPSLDEPTRLTHELETIVPFNPQVPYDVHQVIEAIVDNGEFLEVQAEYAPNLVVGFARLNKATVGIVANQADYLAGVLDINASDKGARFIRFCDAFHIPLITFIDTPGFLPGKDQEYGGVIRHGAKLIYAYAEATVPKLSLILRKAYGGAYIVMSSKHLEGDLNLAWPNAEIAVMGPEGAVNIIYRKEITNSDNPAQTREELTRAYREEFSNPYIAASHGYIDDVIDPAETRLRLIQGLEALRDKRRSAPSRKHGNIPL</sequence>
<evidence type="ECO:0000259" key="3">
    <source>
        <dbReference type="PROSITE" id="PS50989"/>
    </source>
</evidence>
<dbReference type="EMBL" id="LGCL01000040">
    <property type="protein sequence ID" value="KPL72006.1"/>
    <property type="molecule type" value="Genomic_DNA"/>
</dbReference>
<dbReference type="GO" id="GO:0015977">
    <property type="term" value="P:carbon fixation"/>
    <property type="evidence" value="ECO:0007669"/>
    <property type="project" value="UniProtKB-ARBA"/>
</dbReference>
<dbReference type="OrthoDB" id="9803706at2"/>
<dbReference type="GO" id="GO:0006633">
    <property type="term" value="P:fatty acid biosynthetic process"/>
    <property type="evidence" value="ECO:0007669"/>
    <property type="project" value="InterPro"/>
</dbReference>
<keyword evidence="4" id="KW-0808">Transferase</keyword>
<dbReference type="PRINTS" id="PR01070">
    <property type="entry name" value="ACCCTRFRASEB"/>
</dbReference>
<dbReference type="InterPro" id="IPR000438">
    <property type="entry name" value="Acetyl_CoA_COase_Trfase_b_su"/>
</dbReference>
<dbReference type="PROSITE" id="PS50989">
    <property type="entry name" value="COA_CT_CTER"/>
    <property type="match status" value="1"/>
</dbReference>
<dbReference type="InterPro" id="IPR011762">
    <property type="entry name" value="COA_CT_N"/>
</dbReference>
<dbReference type="PANTHER" id="PTHR43842:SF2">
    <property type="entry name" value="PROPIONYL-COA CARBOXYLASE BETA CHAIN, MITOCHONDRIAL"/>
    <property type="match status" value="1"/>
</dbReference>
<comment type="similarity">
    <text evidence="1">Belongs to the AccD/PCCB family.</text>
</comment>
<dbReference type="GO" id="GO:0003989">
    <property type="term" value="F:acetyl-CoA carboxylase activity"/>
    <property type="evidence" value="ECO:0007669"/>
    <property type="project" value="InterPro"/>
</dbReference>
<gene>
    <name evidence="4" type="ORF">ADN00_16055</name>
</gene>
<comment type="caution">
    <text evidence="4">The sequence shown here is derived from an EMBL/GenBank/DDBJ whole genome shotgun (WGS) entry which is preliminary data.</text>
</comment>
<organism evidence="4 5">
    <name type="scientific">Ornatilinea apprima</name>
    <dbReference type="NCBI Taxonomy" id="1134406"/>
    <lineage>
        <taxon>Bacteria</taxon>
        <taxon>Bacillati</taxon>
        <taxon>Chloroflexota</taxon>
        <taxon>Anaerolineae</taxon>
        <taxon>Anaerolineales</taxon>
        <taxon>Anaerolineaceae</taxon>
        <taxon>Ornatilinea</taxon>
    </lineage>
</organism>
<dbReference type="PROSITE" id="PS50980">
    <property type="entry name" value="COA_CT_NTER"/>
    <property type="match status" value="1"/>
</dbReference>
<reference evidence="4 5" key="1">
    <citation type="submission" date="2015-07" db="EMBL/GenBank/DDBJ databases">
        <title>Genome sequence of Ornatilinea apprima DSM 23815.</title>
        <authorList>
            <person name="Hemp J."/>
            <person name="Ward L.M."/>
            <person name="Pace L.A."/>
            <person name="Fischer W.W."/>
        </authorList>
    </citation>
    <scope>NUCLEOTIDE SEQUENCE [LARGE SCALE GENOMIC DNA]</scope>
    <source>
        <strain evidence="4 5">P3M-1</strain>
    </source>
</reference>
<keyword evidence="5" id="KW-1185">Reference proteome</keyword>
<evidence type="ECO:0000256" key="1">
    <source>
        <dbReference type="ARBA" id="ARBA00006102"/>
    </source>
</evidence>